<evidence type="ECO:0000313" key="4">
    <source>
        <dbReference type="EMBL" id="MDX6186768.1"/>
    </source>
</evidence>
<reference evidence="4 6" key="1">
    <citation type="submission" date="2023-11" db="EMBL/GenBank/DDBJ databases">
        <title>Unpublished Manusciprt.</title>
        <authorList>
            <person name="Saticioglu I.B."/>
            <person name="Ay H."/>
            <person name="Ajmi N."/>
            <person name="Altun S."/>
            <person name="Duman M."/>
        </authorList>
    </citation>
    <scope>NUCLEOTIDE SEQUENCE</scope>
    <source>
        <strain evidence="3 6">Fl-33</strain>
        <strain evidence="4">Fl-77</strain>
    </source>
</reference>
<comment type="caution">
    <text evidence="4">The sequence shown here is derived from an EMBL/GenBank/DDBJ whole genome shotgun (WGS) entry which is preliminary data.</text>
</comment>
<evidence type="ECO:0000256" key="1">
    <source>
        <dbReference type="ARBA" id="ARBA00023163"/>
    </source>
</evidence>
<dbReference type="GO" id="GO:0006354">
    <property type="term" value="P:DNA-templated transcription elongation"/>
    <property type="evidence" value="ECO:0007669"/>
    <property type="project" value="InterPro"/>
</dbReference>
<evidence type="ECO:0000313" key="3">
    <source>
        <dbReference type="EMBL" id="MDX6183163.1"/>
    </source>
</evidence>
<dbReference type="Proteomes" id="UP001278738">
    <property type="component" value="Unassembled WGS sequence"/>
</dbReference>
<dbReference type="EMBL" id="JAWXVH010000007">
    <property type="protein sequence ID" value="MDX6186768.1"/>
    <property type="molecule type" value="Genomic_DNA"/>
</dbReference>
<feature type="domain" description="NusG-like N-terminal" evidence="2">
    <location>
        <begin position="8"/>
        <end position="100"/>
    </location>
</feature>
<dbReference type="InterPro" id="IPR006645">
    <property type="entry name" value="NGN-like_dom"/>
</dbReference>
<keyword evidence="1" id="KW-0804">Transcription</keyword>
<dbReference type="SUPFAM" id="SSF82679">
    <property type="entry name" value="N-utilization substance G protein NusG, N-terminal domain"/>
    <property type="match status" value="1"/>
</dbReference>
<gene>
    <name evidence="3" type="ORF">SGQ18_13425</name>
    <name evidence="4" type="ORF">SGQ44_13445</name>
</gene>
<evidence type="ECO:0000259" key="2">
    <source>
        <dbReference type="Pfam" id="PF02357"/>
    </source>
</evidence>
<accession>A0AAJ2S8W7</accession>
<keyword evidence="6" id="KW-1185">Reference proteome</keyword>
<dbReference type="RefSeq" id="WP_229976258.1">
    <property type="nucleotide sequence ID" value="NZ_CP087133.1"/>
</dbReference>
<protein>
    <submittedName>
        <fullName evidence="4">UpxY family transcription antiterminator</fullName>
    </submittedName>
</protein>
<dbReference type="EMBL" id="JAWXVG010000006">
    <property type="protein sequence ID" value="MDX6183163.1"/>
    <property type="molecule type" value="Genomic_DNA"/>
</dbReference>
<dbReference type="Proteomes" id="UP001270053">
    <property type="component" value="Unassembled WGS sequence"/>
</dbReference>
<sequence length="169" mass="19402">MKSAQNGWYVLYVKCHHEKKVFDVLGQLSIKAFLPTIEVQSKRTDRKKNIQKLLFPSYIFVKINSSLDFYKTLSVNGACMYIRFGMDYAKVSDEEIKKIQLILLGNDLTEIETNVENFRVGDFKTISYGALSGLECQVLNTNNINKIVVRIDSLQKNITATIPSYYLQN</sequence>
<name>A0AAJ2S8W7_9FLAO</name>
<dbReference type="Gene3D" id="3.30.70.940">
    <property type="entry name" value="NusG, N-terminal domain"/>
    <property type="match status" value="1"/>
</dbReference>
<evidence type="ECO:0000313" key="6">
    <source>
        <dbReference type="Proteomes" id="UP001278738"/>
    </source>
</evidence>
<organism evidence="4 5">
    <name type="scientific">Flavobacterium flavipigmentatum</name>
    <dbReference type="NCBI Taxonomy" id="2893884"/>
    <lineage>
        <taxon>Bacteria</taxon>
        <taxon>Pseudomonadati</taxon>
        <taxon>Bacteroidota</taxon>
        <taxon>Flavobacteriia</taxon>
        <taxon>Flavobacteriales</taxon>
        <taxon>Flavobacteriaceae</taxon>
        <taxon>Flavobacterium</taxon>
    </lineage>
</organism>
<proteinExistence type="predicted"/>
<evidence type="ECO:0000313" key="5">
    <source>
        <dbReference type="Proteomes" id="UP001270053"/>
    </source>
</evidence>
<dbReference type="AlphaFoldDB" id="A0AAJ2S8W7"/>
<dbReference type="Pfam" id="PF02357">
    <property type="entry name" value="NusG"/>
    <property type="match status" value="1"/>
</dbReference>
<dbReference type="InterPro" id="IPR036735">
    <property type="entry name" value="NGN_dom_sf"/>
</dbReference>
<dbReference type="NCBIfam" id="NF033644">
    <property type="entry name" value="antiterm_UpxY"/>
    <property type="match status" value="1"/>
</dbReference>